<dbReference type="CDD" id="cd00093">
    <property type="entry name" value="HTH_XRE"/>
    <property type="match status" value="1"/>
</dbReference>
<dbReference type="PROSITE" id="PS50943">
    <property type="entry name" value="HTH_CROC1"/>
    <property type="match status" value="1"/>
</dbReference>
<dbReference type="AlphaFoldDB" id="A0A1C3RIW1"/>
<dbReference type="PANTHER" id="PTHR46558">
    <property type="entry name" value="TRACRIPTIONAL REGULATORY PROTEIN-RELATED-RELATED"/>
    <property type="match status" value="1"/>
</dbReference>
<dbReference type="Pfam" id="PF01381">
    <property type="entry name" value="HTH_3"/>
    <property type="match status" value="1"/>
</dbReference>
<dbReference type="PANTHER" id="PTHR46558:SF4">
    <property type="entry name" value="DNA-BIDING PHAGE PROTEIN"/>
    <property type="match status" value="1"/>
</dbReference>
<gene>
    <name evidence="3" type="ORF">MTBPR1_40197</name>
</gene>
<evidence type="ECO:0000256" key="1">
    <source>
        <dbReference type="ARBA" id="ARBA00023125"/>
    </source>
</evidence>
<dbReference type="OrthoDB" id="8448583at2"/>
<name>A0A1C3RIW1_9PROT</name>
<dbReference type="EMBL" id="FLYE01000034">
    <property type="protein sequence ID" value="SCA57174.1"/>
    <property type="molecule type" value="Genomic_DNA"/>
</dbReference>
<dbReference type="SUPFAM" id="SSF47413">
    <property type="entry name" value="lambda repressor-like DNA-binding domains"/>
    <property type="match status" value="1"/>
</dbReference>
<keyword evidence="1" id="KW-0238">DNA-binding</keyword>
<sequence>MASQLKELDPVNITVGKRLRLKRELAGLSQSALGNVINVSRIKIGHYESGQSAIPASKLYELSKYFNVDLCFFFSGDDVNSPLGELEKLDPIFNKVSISLLKDYNALDNPEVRRTFAAVIERAAELIKEKRN</sequence>
<dbReference type="SMART" id="SM00530">
    <property type="entry name" value="HTH_XRE"/>
    <property type="match status" value="1"/>
</dbReference>
<accession>A0A1C3RIW1</accession>
<dbReference type="InterPro" id="IPR001387">
    <property type="entry name" value="Cro/C1-type_HTH"/>
</dbReference>
<evidence type="ECO:0000313" key="3">
    <source>
        <dbReference type="EMBL" id="SCA57174.1"/>
    </source>
</evidence>
<reference evidence="3 4" key="1">
    <citation type="submission" date="2016-07" db="EMBL/GenBank/DDBJ databases">
        <authorList>
            <person name="Lefevre C.T."/>
        </authorList>
    </citation>
    <scope>NUCLEOTIDE SEQUENCE [LARGE SCALE GENOMIC DNA]</scope>
    <source>
        <strain evidence="3">PR1</strain>
    </source>
</reference>
<evidence type="ECO:0000259" key="2">
    <source>
        <dbReference type="PROSITE" id="PS50943"/>
    </source>
</evidence>
<evidence type="ECO:0000313" key="4">
    <source>
        <dbReference type="Proteomes" id="UP000231658"/>
    </source>
</evidence>
<dbReference type="InterPro" id="IPR010982">
    <property type="entry name" value="Lambda_DNA-bd_dom_sf"/>
</dbReference>
<protein>
    <submittedName>
        <fullName evidence="3">Putative Transcriptional regulator, XRE family</fullName>
    </submittedName>
</protein>
<dbReference type="Proteomes" id="UP000231658">
    <property type="component" value="Unassembled WGS sequence"/>
</dbReference>
<organism evidence="3 4">
    <name type="scientific">Candidatus Terasakiella magnetica</name>
    <dbReference type="NCBI Taxonomy" id="1867952"/>
    <lineage>
        <taxon>Bacteria</taxon>
        <taxon>Pseudomonadati</taxon>
        <taxon>Pseudomonadota</taxon>
        <taxon>Alphaproteobacteria</taxon>
        <taxon>Rhodospirillales</taxon>
        <taxon>Terasakiellaceae</taxon>
        <taxon>Terasakiella</taxon>
    </lineage>
</organism>
<dbReference type="STRING" id="1867952.MTBPR1_40197"/>
<dbReference type="RefSeq" id="WP_069189214.1">
    <property type="nucleotide sequence ID" value="NZ_FLYE01000034.1"/>
</dbReference>
<dbReference type="GO" id="GO:0003677">
    <property type="term" value="F:DNA binding"/>
    <property type="evidence" value="ECO:0007669"/>
    <property type="project" value="UniProtKB-KW"/>
</dbReference>
<keyword evidence="4" id="KW-1185">Reference proteome</keyword>
<dbReference type="Gene3D" id="1.10.260.40">
    <property type="entry name" value="lambda repressor-like DNA-binding domains"/>
    <property type="match status" value="1"/>
</dbReference>
<feature type="domain" description="HTH cro/C1-type" evidence="2">
    <location>
        <begin position="19"/>
        <end position="73"/>
    </location>
</feature>
<proteinExistence type="predicted"/>